<name>A0A420DWT1_9FLAO</name>
<evidence type="ECO:0000313" key="2">
    <source>
        <dbReference type="EMBL" id="RKE98694.1"/>
    </source>
</evidence>
<reference evidence="2 3" key="1">
    <citation type="submission" date="2018-09" db="EMBL/GenBank/DDBJ databases">
        <title>Genomic Encyclopedia of Archaeal and Bacterial Type Strains, Phase II (KMG-II): from individual species to whole genera.</title>
        <authorList>
            <person name="Goeker M."/>
        </authorList>
    </citation>
    <scope>NUCLEOTIDE SEQUENCE [LARGE SCALE GENOMIC DNA]</scope>
    <source>
        <strain evidence="2 3">DSM 26283</strain>
    </source>
</reference>
<dbReference type="EMBL" id="RAQJ01000001">
    <property type="protein sequence ID" value="RKE98694.1"/>
    <property type="molecule type" value="Genomic_DNA"/>
</dbReference>
<gene>
    <name evidence="2" type="ORF">BXY80_0787</name>
</gene>
<dbReference type="Gene3D" id="3.40.50.1820">
    <property type="entry name" value="alpha/beta hydrolase"/>
    <property type="match status" value="1"/>
</dbReference>
<evidence type="ECO:0000313" key="3">
    <source>
        <dbReference type="Proteomes" id="UP000284892"/>
    </source>
</evidence>
<dbReference type="OrthoDB" id="252464at2"/>
<organism evidence="2 3">
    <name type="scientific">Ichthyenterobacterium magnum</name>
    <dbReference type="NCBI Taxonomy" id="1230530"/>
    <lineage>
        <taxon>Bacteria</taxon>
        <taxon>Pseudomonadati</taxon>
        <taxon>Bacteroidota</taxon>
        <taxon>Flavobacteriia</taxon>
        <taxon>Flavobacteriales</taxon>
        <taxon>Flavobacteriaceae</taxon>
        <taxon>Ichthyenterobacterium</taxon>
    </lineage>
</organism>
<dbReference type="RefSeq" id="WP_120199892.1">
    <property type="nucleotide sequence ID" value="NZ_RAQJ01000001.1"/>
</dbReference>
<accession>A0A420DWT1</accession>
<comment type="caution">
    <text evidence="2">The sequence shown here is derived from an EMBL/GenBank/DDBJ whole genome shotgun (WGS) entry which is preliminary data.</text>
</comment>
<dbReference type="Proteomes" id="UP000284892">
    <property type="component" value="Unassembled WGS sequence"/>
</dbReference>
<feature type="domain" description="AB hydrolase-1" evidence="1">
    <location>
        <begin position="20"/>
        <end position="243"/>
    </location>
</feature>
<protein>
    <submittedName>
        <fullName evidence="2">Pimeloyl-ACP methyl ester carboxylesterase</fullName>
    </submittedName>
</protein>
<dbReference type="PRINTS" id="PR00111">
    <property type="entry name" value="ABHYDROLASE"/>
</dbReference>
<dbReference type="InterPro" id="IPR050266">
    <property type="entry name" value="AB_hydrolase_sf"/>
</dbReference>
<dbReference type="Pfam" id="PF00561">
    <property type="entry name" value="Abhydrolase_1"/>
    <property type="match status" value="1"/>
</dbReference>
<dbReference type="PANTHER" id="PTHR43798">
    <property type="entry name" value="MONOACYLGLYCEROL LIPASE"/>
    <property type="match status" value="1"/>
</dbReference>
<evidence type="ECO:0000259" key="1">
    <source>
        <dbReference type="Pfam" id="PF00561"/>
    </source>
</evidence>
<dbReference type="InterPro" id="IPR000073">
    <property type="entry name" value="AB_hydrolase_1"/>
</dbReference>
<keyword evidence="3" id="KW-1185">Reference proteome</keyword>
<dbReference type="AlphaFoldDB" id="A0A420DWT1"/>
<dbReference type="InterPro" id="IPR029058">
    <property type="entry name" value="AB_hydrolase_fold"/>
</dbReference>
<sequence length="258" mass="29245">MILVHKGIDVFYTDEGFGEVIVLIHGFLENSSMWNDLIPHISKTHRAISIDLLGHGKSGCLGYIHSMELMAEAVEAVLNHLNIESSTFIGHSLGGYVSLAYAEKYTDKVKGLCLMNSTAQEDSPERKLNRDRAINAVKQNYRTFVSMAVANLFALDNREKLSKEINYVKEEALKTPLQGIIATLEGMKIRKDRTTFFKDASFKKLQIIGKKDSVLNYESLIYETKNTDIEVVEFSGGHMSHVENKEEFTYKIIRFIEK</sequence>
<proteinExistence type="predicted"/>
<dbReference type="SUPFAM" id="SSF53474">
    <property type="entry name" value="alpha/beta-Hydrolases"/>
    <property type="match status" value="1"/>
</dbReference>